<feature type="transmembrane region" description="Helical" evidence="15">
    <location>
        <begin position="12"/>
        <end position="33"/>
    </location>
</feature>
<dbReference type="PANTHER" id="PTHR11394:SF58">
    <property type="entry name" value="TASTE RECEPTOR TYPE 2 MEMBER 7"/>
    <property type="match status" value="1"/>
</dbReference>
<keyword evidence="18" id="KW-1185">Reference proteome</keyword>
<evidence type="ECO:0000313" key="18">
    <source>
        <dbReference type="Proteomes" id="UP000504628"/>
    </source>
</evidence>
<name>A0A6J2NH71_9CHIR</name>
<dbReference type="EMBL" id="JABVXQ010000003">
    <property type="protein sequence ID" value="KAF6122045.1"/>
    <property type="molecule type" value="Genomic_DNA"/>
</dbReference>
<sequence length="313" mass="35501">MSGEANSTLMIIAVGEFSVGILGNVFIGLINFMDWIKKKKKIASIDLILTSLAVSRICLLCVILLDYFILVLYPDIYATGKEMRIIDFFWTLTNHVNVWFATCLSIFYFFKIANFCHPFFLWMKWRIDRAIPGILLVCSALSVIISLPVTENLNDDFRLCVKTKVKRNLTLRCRENKTQYASIKVLLNLLTLFPFSVSLVSFLLLILSLWGHIKQMQLNATGYRDPSTDAHVGAVKAVVSFLLLFIVYSLSFLVATSSYFIPETELAVVIGELVALIYPSSHSFILILGNNKLRQASRRVLGKVAHVLKRRNF</sequence>
<proteinExistence type="inferred from homology"/>
<dbReference type="GO" id="GO:0016020">
    <property type="term" value="C:membrane"/>
    <property type="evidence" value="ECO:0007669"/>
    <property type="project" value="UniProtKB-SubCell"/>
</dbReference>
<evidence type="ECO:0000256" key="5">
    <source>
        <dbReference type="ARBA" id="ARBA00022692"/>
    </source>
</evidence>
<reference evidence="20" key="2">
    <citation type="submission" date="2025-04" db="UniProtKB">
        <authorList>
            <consortium name="RefSeq"/>
        </authorList>
    </citation>
    <scope>IDENTIFICATION</scope>
    <source>
        <tissue evidence="20">Muscle</tissue>
    </source>
</reference>
<dbReference type="Pfam" id="PF05296">
    <property type="entry name" value="TAS2R"/>
    <property type="match status" value="1"/>
</dbReference>
<dbReference type="AlphaFoldDB" id="A0A6J2NH71"/>
<evidence type="ECO:0000256" key="4">
    <source>
        <dbReference type="ARBA" id="ARBA00022606"/>
    </source>
</evidence>
<evidence type="ECO:0000256" key="10">
    <source>
        <dbReference type="ARBA" id="ARBA00023180"/>
    </source>
</evidence>
<evidence type="ECO:0000256" key="11">
    <source>
        <dbReference type="ARBA" id="ARBA00023224"/>
    </source>
</evidence>
<feature type="transmembrane region" description="Helical" evidence="15">
    <location>
        <begin position="234"/>
        <end position="260"/>
    </location>
</feature>
<keyword evidence="7 14" id="KW-0297">G-protein coupled receptor</keyword>
<keyword evidence="10" id="KW-0325">Glycoprotein</keyword>
<evidence type="ECO:0000256" key="14">
    <source>
        <dbReference type="RuleBase" id="RU004424"/>
    </source>
</evidence>
<evidence type="ECO:0000256" key="3">
    <source>
        <dbReference type="ARBA" id="ARBA00022480"/>
    </source>
</evidence>
<protein>
    <recommendedName>
        <fullName evidence="14">Taste receptor type 2</fullName>
    </recommendedName>
</protein>
<dbReference type="OrthoDB" id="8876749at2759"/>
<dbReference type="FunFam" id="1.20.1070.10:FF:000042">
    <property type="entry name" value="Taste receptor type 2 member 7"/>
    <property type="match status" value="1"/>
</dbReference>
<dbReference type="GeneID" id="114514102"/>
<gene>
    <name evidence="20" type="primary">LOC114514102</name>
    <name evidence="17" type="ORF">HJG60_018569</name>
</gene>
<evidence type="ECO:0000256" key="8">
    <source>
        <dbReference type="ARBA" id="ARBA00023136"/>
    </source>
</evidence>
<dbReference type="PROSITE" id="PS50262">
    <property type="entry name" value="G_PROTEIN_RECEP_F1_2"/>
    <property type="match status" value="1"/>
</dbReference>
<dbReference type="Proteomes" id="UP000504628">
    <property type="component" value="Chromosome 2"/>
</dbReference>
<dbReference type="PANTHER" id="PTHR11394">
    <property type="entry name" value="TASTE RECEPTOR TYPE 2"/>
    <property type="match status" value="1"/>
</dbReference>
<evidence type="ECO:0000256" key="1">
    <source>
        <dbReference type="ARBA" id="ARBA00004141"/>
    </source>
</evidence>
<evidence type="ECO:0000256" key="7">
    <source>
        <dbReference type="ARBA" id="ARBA00023040"/>
    </source>
</evidence>
<evidence type="ECO:0000256" key="6">
    <source>
        <dbReference type="ARBA" id="ARBA00022989"/>
    </source>
</evidence>
<dbReference type="Proteomes" id="UP000664940">
    <property type="component" value="Unassembled WGS sequence"/>
</dbReference>
<evidence type="ECO:0000313" key="19">
    <source>
        <dbReference type="Proteomes" id="UP000664940"/>
    </source>
</evidence>
<evidence type="ECO:0000256" key="15">
    <source>
        <dbReference type="SAM" id="Phobius"/>
    </source>
</evidence>
<evidence type="ECO:0000256" key="12">
    <source>
        <dbReference type="ARBA" id="ARBA00025304"/>
    </source>
</evidence>
<keyword evidence="4 14" id="KW-0716">Sensory transduction</keyword>
<organism evidence="18 20">
    <name type="scientific">Phyllostomus discolor</name>
    <name type="common">pale spear-nosed bat</name>
    <dbReference type="NCBI Taxonomy" id="89673"/>
    <lineage>
        <taxon>Eukaryota</taxon>
        <taxon>Metazoa</taxon>
        <taxon>Chordata</taxon>
        <taxon>Craniata</taxon>
        <taxon>Vertebrata</taxon>
        <taxon>Euteleostomi</taxon>
        <taxon>Mammalia</taxon>
        <taxon>Eutheria</taxon>
        <taxon>Laurasiatheria</taxon>
        <taxon>Chiroptera</taxon>
        <taxon>Yangochiroptera</taxon>
        <taxon>Phyllostomidae</taxon>
        <taxon>Phyllostominae</taxon>
        <taxon>Phyllostomus</taxon>
    </lineage>
</organism>
<keyword evidence="9 14" id="KW-0675">Receptor</keyword>
<evidence type="ECO:0000256" key="2">
    <source>
        <dbReference type="ARBA" id="ARBA00007376"/>
    </source>
</evidence>
<evidence type="ECO:0000313" key="17">
    <source>
        <dbReference type="EMBL" id="KAF6122045.1"/>
    </source>
</evidence>
<dbReference type="InterPro" id="IPR007960">
    <property type="entry name" value="TAS2R"/>
</dbReference>
<keyword evidence="5 14" id="KW-0812">Transmembrane</keyword>
<accession>A0A6J2NH71</accession>
<evidence type="ECO:0000259" key="16">
    <source>
        <dbReference type="PROSITE" id="PS50262"/>
    </source>
</evidence>
<keyword evidence="6 15" id="KW-1133">Transmembrane helix</keyword>
<comment type="function">
    <text evidence="12">Gustducin-coupled receptor implicated in the perception of bitter compounds in the oral cavity and the gastrointestinal tract. Signals through PLCB2 and the calcium-regulated cation channel TRPM5.</text>
</comment>
<evidence type="ECO:0000313" key="20">
    <source>
        <dbReference type="RefSeq" id="XP_028389190.1"/>
    </source>
</evidence>
<keyword evidence="8 14" id="KW-0472">Membrane</keyword>
<reference evidence="17 19" key="1">
    <citation type="journal article" date="2020" name="Nature">
        <title>Six reference-quality genomes reveal evolution of bat adaptations.</title>
        <authorList>
            <person name="Jebb D."/>
            <person name="Huang Z."/>
            <person name="Pippel M."/>
            <person name="Hughes G.M."/>
            <person name="Lavrichenko K."/>
            <person name="Devanna P."/>
            <person name="Winkler S."/>
            <person name="Jermiin L.S."/>
            <person name="Skirmuntt E.C."/>
            <person name="Katzourakis A."/>
            <person name="Burkitt-Gray L."/>
            <person name="Ray D.A."/>
            <person name="Sullivan K.A.M."/>
            <person name="Roscito J.G."/>
            <person name="Kirilenko B.M."/>
            <person name="Davalos L.M."/>
            <person name="Corthals A.P."/>
            <person name="Power M.L."/>
            <person name="Jones G."/>
            <person name="Ransome R.D."/>
            <person name="Dechmann D.K.N."/>
            <person name="Locatelli A.G."/>
            <person name="Puechmaille S.J."/>
            <person name="Fedrigo O."/>
            <person name="Jarvis E.D."/>
            <person name="Hiller M."/>
            <person name="Vernes S.C."/>
            <person name="Myers E.W."/>
            <person name="Teeling E.C."/>
        </authorList>
    </citation>
    <scope>NUCLEOTIDE SEQUENCE [LARGE SCALE GENOMIC DNA]</scope>
    <source>
        <strain evidence="17">Bat1K_MPI-CBG_1</strain>
    </source>
</reference>
<dbReference type="SUPFAM" id="SSF81321">
    <property type="entry name" value="Family A G protein-coupled receptor-like"/>
    <property type="match status" value="1"/>
</dbReference>
<keyword evidence="11 14" id="KW-0807">Transducer</keyword>
<dbReference type="InterPro" id="IPR017452">
    <property type="entry name" value="GPCR_Rhodpsn_7TM"/>
</dbReference>
<dbReference type="GO" id="GO:0004930">
    <property type="term" value="F:G protein-coupled receptor activity"/>
    <property type="evidence" value="ECO:0007669"/>
    <property type="project" value="UniProtKB-KW"/>
</dbReference>
<comment type="similarity">
    <text evidence="2 13">Belongs to the G-protein coupled receptor T2R family.</text>
</comment>
<dbReference type="Gene3D" id="1.20.1070.10">
    <property type="entry name" value="Rhodopsin 7-helix transmembrane proteins"/>
    <property type="match status" value="1"/>
</dbReference>
<dbReference type="RefSeq" id="XP_028389190.1">
    <property type="nucleotide sequence ID" value="XM_028533389.2"/>
</dbReference>
<comment type="subcellular location">
    <subcellularLocation>
        <location evidence="1 14">Membrane</location>
        <topology evidence="1 14">Multi-pass membrane protein</topology>
    </subcellularLocation>
</comment>
<dbReference type="KEGG" id="pdic:114514102"/>
<feature type="transmembrane region" description="Helical" evidence="15">
    <location>
        <begin position="266"/>
        <end position="289"/>
    </location>
</feature>
<feature type="transmembrane region" description="Helical" evidence="15">
    <location>
        <begin position="130"/>
        <end position="149"/>
    </location>
</feature>
<keyword evidence="3 14" id="KW-0919">Taste</keyword>
<feature type="domain" description="G-protein coupled receptors family 1 profile" evidence="16">
    <location>
        <begin position="23"/>
        <end position="286"/>
    </location>
</feature>
<feature type="transmembrane region" description="Helical" evidence="15">
    <location>
        <begin position="192"/>
        <end position="213"/>
    </location>
</feature>
<feature type="transmembrane region" description="Helical" evidence="15">
    <location>
        <begin position="89"/>
        <end position="110"/>
    </location>
</feature>
<dbReference type="GO" id="GO:0033038">
    <property type="term" value="F:bitter taste receptor activity"/>
    <property type="evidence" value="ECO:0007669"/>
    <property type="project" value="InterPro"/>
</dbReference>
<evidence type="ECO:0000256" key="9">
    <source>
        <dbReference type="ARBA" id="ARBA00023170"/>
    </source>
</evidence>
<evidence type="ECO:0000256" key="13">
    <source>
        <dbReference type="RuleBase" id="RU004423"/>
    </source>
</evidence>
<feature type="transmembrane region" description="Helical" evidence="15">
    <location>
        <begin position="45"/>
        <end position="69"/>
    </location>
</feature>